<evidence type="ECO:0000313" key="2">
    <source>
        <dbReference type="Proteomes" id="UP000294862"/>
    </source>
</evidence>
<accession>A0A4R2I4S2</accession>
<reference evidence="1 2" key="1">
    <citation type="journal article" date="2015" name="Stand. Genomic Sci.">
        <title>Genomic Encyclopedia of Bacterial and Archaeal Type Strains, Phase III: the genomes of soil and plant-associated and newly described type strains.</title>
        <authorList>
            <person name="Whitman W.B."/>
            <person name="Woyke T."/>
            <person name="Klenk H.P."/>
            <person name="Zhou Y."/>
            <person name="Lilburn T.G."/>
            <person name="Beck B.J."/>
            <person name="De Vos P."/>
            <person name="Vandamme P."/>
            <person name="Eisen J.A."/>
            <person name="Garrity G."/>
            <person name="Hugenholtz P."/>
            <person name="Kyrpides N.C."/>
        </authorList>
    </citation>
    <scope>NUCLEOTIDE SEQUENCE [LARGE SCALE GENOMIC DNA]</scope>
    <source>
        <strain evidence="1 2">A3</strain>
    </source>
</reference>
<sequence>MSTSGAAIARLVDAPGAPYASATSTLLVMAP</sequence>
<keyword evidence="2" id="KW-1185">Reference proteome</keyword>
<protein>
    <submittedName>
        <fullName evidence="1">Uncharacterized protein</fullName>
    </submittedName>
</protein>
<gene>
    <name evidence="1" type="ORF">EV148_10784</name>
</gene>
<comment type="caution">
    <text evidence="1">The sequence shown here is derived from an EMBL/GenBank/DDBJ whole genome shotgun (WGS) entry which is preliminary data.</text>
</comment>
<dbReference type="Proteomes" id="UP000294862">
    <property type="component" value="Unassembled WGS sequence"/>
</dbReference>
<dbReference type="AlphaFoldDB" id="A0A4R2I4S2"/>
<organism evidence="1 2">
    <name type="scientific">Dokdonella fugitiva</name>
    <dbReference type="NCBI Taxonomy" id="328517"/>
    <lineage>
        <taxon>Bacteria</taxon>
        <taxon>Pseudomonadati</taxon>
        <taxon>Pseudomonadota</taxon>
        <taxon>Gammaproteobacteria</taxon>
        <taxon>Lysobacterales</taxon>
        <taxon>Rhodanobacteraceae</taxon>
        <taxon>Dokdonella</taxon>
    </lineage>
</organism>
<name>A0A4R2I4S2_9GAMM</name>
<evidence type="ECO:0000313" key="1">
    <source>
        <dbReference type="EMBL" id="TCO38796.1"/>
    </source>
</evidence>
<dbReference type="EMBL" id="SLWQ01000007">
    <property type="protein sequence ID" value="TCO38796.1"/>
    <property type="molecule type" value="Genomic_DNA"/>
</dbReference>
<proteinExistence type="predicted"/>